<dbReference type="NCBIfam" id="TIGR01441">
    <property type="entry name" value="GPR"/>
    <property type="match status" value="1"/>
</dbReference>
<evidence type="ECO:0000256" key="3">
    <source>
        <dbReference type="ARBA" id="ARBA00023145"/>
    </source>
</evidence>
<evidence type="ECO:0000256" key="4">
    <source>
        <dbReference type="HAMAP-Rule" id="MF_00626"/>
    </source>
</evidence>
<feature type="propeptide" id="PRO_5041028883" evidence="4">
    <location>
        <begin position="1"/>
        <end position="155"/>
    </location>
</feature>
<comment type="function">
    <text evidence="4">Initiates the rapid degradation of small, acid-soluble proteins during spore germination.</text>
</comment>
<dbReference type="Pfam" id="PF03418">
    <property type="entry name" value="Peptidase_A25"/>
    <property type="match status" value="2"/>
</dbReference>
<evidence type="ECO:0000256" key="2">
    <source>
        <dbReference type="ARBA" id="ARBA00022801"/>
    </source>
</evidence>
<reference evidence="6 7" key="1">
    <citation type="submission" date="2021-02" db="EMBL/GenBank/DDBJ databases">
        <title>Alicyclobacillus curvatus sp. nov. and Alicyclobacillus mengziensis sp. nov., two acidophilic bacteria isolated from acid mine drainage.</title>
        <authorList>
            <person name="Huang Y."/>
        </authorList>
    </citation>
    <scope>NUCLEOTIDE SEQUENCE [LARGE SCALE GENOMIC DNA]</scope>
    <source>
        <strain evidence="6 7">S30H14</strain>
    </source>
</reference>
<evidence type="ECO:0000313" key="6">
    <source>
        <dbReference type="EMBL" id="QSO46123.1"/>
    </source>
</evidence>
<gene>
    <name evidence="4" type="primary">gpr</name>
    <name evidence="6" type="ORF">JZ786_16575</name>
</gene>
<keyword evidence="7" id="KW-1185">Reference proteome</keyword>
<feature type="region of interest" description="Disordered" evidence="5">
    <location>
        <begin position="77"/>
        <end position="150"/>
    </location>
</feature>
<comment type="subunit">
    <text evidence="4">Homotetramer.</text>
</comment>
<keyword evidence="2 4" id="KW-0378">Hydrolase</keyword>
<dbReference type="GO" id="GO:0009847">
    <property type="term" value="P:spore germination"/>
    <property type="evidence" value="ECO:0007669"/>
    <property type="project" value="UniProtKB-UniRule"/>
</dbReference>
<sequence>MNANAFLCRFDIWHSLTSLHGLSFTDKNECNTWALVLQRKCRSLLLFGVHHTTVLYKQARWVQASRECNDCGGGIPVGRSNARQGQKNNSNAVANPDSENSHTASVSGTKHTATSREAANSGAVNSAVTSHEATNPPTTNSAATSTTGTYSPYTDMAIEAHEIARQAREAVKGVREESEDVGDVHISRIHVLNKNGERAMGKQVGRYTTLDVPKLRRRNPQLQAEVARLFAEELGKLAHLDENTKVLVVGLGNEHVTPDALGPKVVERLFVTRHLFRYMPDALGDGFRTVSAVLPGVLGVTGIETSEIVEGIVEHVKPDVVIAIDALASLSLNRVNASIQIADSGIHPGSGVGNHRKALNEETLGCKVFAVGVPTVVHAATIANDAIDLVLTQLNESVPGNQASELFNQLSPQEKWKLIQELLEPLGNNLMVTPKEVDEFVDDTAEVLAKGLNMALHPAITAEEAAQVTH</sequence>
<keyword evidence="3 4" id="KW-0865">Zymogen</keyword>
<keyword evidence="1 4" id="KW-0645">Protease</keyword>
<feature type="chain" id="PRO_5041028882" description="Germination protease" evidence="4">
    <location>
        <begin position="156"/>
        <end position="470"/>
    </location>
</feature>
<dbReference type="InterPro" id="IPR023430">
    <property type="entry name" value="Pept_HybD-like_dom_sf"/>
</dbReference>
<dbReference type="AlphaFoldDB" id="A0A9X7VW00"/>
<dbReference type="InterPro" id="IPR005080">
    <property type="entry name" value="Peptidase_A25"/>
</dbReference>
<dbReference type="SUPFAM" id="SSF53163">
    <property type="entry name" value="HybD-like"/>
    <property type="match status" value="1"/>
</dbReference>
<dbReference type="GO" id="GO:0006508">
    <property type="term" value="P:proteolysis"/>
    <property type="evidence" value="ECO:0007669"/>
    <property type="project" value="UniProtKB-UniRule"/>
</dbReference>
<dbReference type="EMBL" id="CP071182">
    <property type="protein sequence ID" value="QSO46123.1"/>
    <property type="molecule type" value="Genomic_DNA"/>
</dbReference>
<feature type="compositionally biased region" description="Low complexity" evidence="5">
    <location>
        <begin position="133"/>
        <end position="150"/>
    </location>
</feature>
<accession>A0A9X7VW00</accession>
<comment type="similarity">
    <text evidence="4">Belongs to the peptidase A25 family.</text>
</comment>
<comment type="PTM">
    <text evidence="4">Autoproteolytically processed. The inactive tetrameric zymogen termed p46 autoprocesses to a smaller form termed p41, which is active only during spore germination.</text>
</comment>
<comment type="catalytic activity">
    <reaction evidence="4">
        <text>Endopeptidase action with P4 Glu or Asp, P1 preferably Glu &gt; Asp, P1' hydrophobic and P2' Ala.</text>
        <dbReference type="EC" id="3.4.24.78"/>
    </reaction>
</comment>
<name>A0A9X7VW00_9BACL</name>
<dbReference type="Proteomes" id="UP000663505">
    <property type="component" value="Chromosome"/>
</dbReference>
<evidence type="ECO:0000256" key="5">
    <source>
        <dbReference type="SAM" id="MobiDB-lite"/>
    </source>
</evidence>
<evidence type="ECO:0000256" key="1">
    <source>
        <dbReference type="ARBA" id="ARBA00022670"/>
    </source>
</evidence>
<dbReference type="KEGG" id="afx:JZ786_16575"/>
<dbReference type="GO" id="GO:0004222">
    <property type="term" value="F:metalloendopeptidase activity"/>
    <property type="evidence" value="ECO:0007669"/>
    <property type="project" value="UniProtKB-UniRule"/>
</dbReference>
<evidence type="ECO:0000313" key="7">
    <source>
        <dbReference type="Proteomes" id="UP000663505"/>
    </source>
</evidence>
<dbReference type="EC" id="3.4.24.78" evidence="4"/>
<dbReference type="HAMAP" id="MF_00626">
    <property type="entry name" value="Germination_prot"/>
    <property type="match status" value="1"/>
</dbReference>
<proteinExistence type="inferred from homology"/>
<feature type="compositionally biased region" description="Polar residues" evidence="5">
    <location>
        <begin position="81"/>
        <end position="132"/>
    </location>
</feature>
<protein>
    <recommendedName>
        <fullName evidence="4">Germination protease</fullName>
        <ecNumber evidence="4">3.4.24.78</ecNumber>
    </recommendedName>
    <alternativeName>
        <fullName evidence="4">GPR endopeptidase</fullName>
    </alternativeName>
    <alternativeName>
        <fullName evidence="4">Germination proteinase</fullName>
    </alternativeName>
    <alternativeName>
        <fullName evidence="4">Spore protease</fullName>
    </alternativeName>
</protein>
<dbReference type="Gene3D" id="3.40.50.1450">
    <property type="entry name" value="HybD-like"/>
    <property type="match status" value="1"/>
</dbReference>
<organism evidence="6 7">
    <name type="scientific">Alicyclobacillus mengziensis</name>
    <dbReference type="NCBI Taxonomy" id="2931921"/>
    <lineage>
        <taxon>Bacteria</taxon>
        <taxon>Bacillati</taxon>
        <taxon>Bacillota</taxon>
        <taxon>Bacilli</taxon>
        <taxon>Bacillales</taxon>
        <taxon>Alicyclobacillaceae</taxon>
        <taxon>Alicyclobacillus</taxon>
    </lineage>
</organism>